<dbReference type="AlphaFoldDB" id="A0A1D8NMF5"/>
<dbReference type="RefSeq" id="XP_068139393.1">
    <property type="nucleotide sequence ID" value="XM_068283292.1"/>
</dbReference>
<reference evidence="2 3" key="1">
    <citation type="journal article" date="2016" name="PLoS ONE">
        <title>Sequence Assembly of Yarrowia lipolytica Strain W29/CLIB89 Shows Transposable Element Diversity.</title>
        <authorList>
            <person name="Magnan C."/>
            <person name="Yu J."/>
            <person name="Chang I."/>
            <person name="Jahn E."/>
            <person name="Kanomata Y."/>
            <person name="Wu J."/>
            <person name="Zeller M."/>
            <person name="Oakes M."/>
            <person name="Baldi P."/>
            <person name="Sandmeyer S."/>
        </authorList>
    </citation>
    <scope>NUCLEOTIDE SEQUENCE [LARGE SCALE GENOMIC DNA]</scope>
    <source>
        <strain evidence="3">CLIB89(W29)</strain>
    </source>
</reference>
<dbReference type="VEuPathDB" id="FungiDB:YALI1_F11054g"/>
<evidence type="ECO:0000256" key="1">
    <source>
        <dbReference type="SAM" id="MobiDB-lite"/>
    </source>
</evidence>
<proteinExistence type="predicted"/>
<organism evidence="2 3">
    <name type="scientific">Yarrowia lipolytica</name>
    <name type="common">Candida lipolytica</name>
    <dbReference type="NCBI Taxonomy" id="4952"/>
    <lineage>
        <taxon>Eukaryota</taxon>
        <taxon>Fungi</taxon>
        <taxon>Dikarya</taxon>
        <taxon>Ascomycota</taxon>
        <taxon>Saccharomycotina</taxon>
        <taxon>Dipodascomycetes</taxon>
        <taxon>Dipodascales</taxon>
        <taxon>Dipodascales incertae sedis</taxon>
        <taxon>Yarrowia</taxon>
    </lineage>
</organism>
<dbReference type="Proteomes" id="UP000182444">
    <property type="component" value="Chromosome 1F"/>
</dbReference>
<accession>A0A1D8NMF5</accession>
<evidence type="ECO:0000313" key="3">
    <source>
        <dbReference type="Proteomes" id="UP000182444"/>
    </source>
</evidence>
<gene>
    <name evidence="2" type="ORF">YALI1_F11054g</name>
</gene>
<dbReference type="GeneID" id="94583883"/>
<evidence type="ECO:0000313" key="2">
    <source>
        <dbReference type="EMBL" id="AOW06820.1"/>
    </source>
</evidence>
<sequence>MERSRGAAYCHATIMPLLYNGADKAGAGEEVSTLNLALTSPTATPHAGLAWRTPIRVHCMATDRESRKAQQSMPLVQRRQLNPRRAYGDNTNRAMG</sequence>
<name>A0A1D8NMF5_YARLL</name>
<feature type="region of interest" description="Disordered" evidence="1">
    <location>
        <begin position="64"/>
        <end position="96"/>
    </location>
</feature>
<protein>
    <submittedName>
        <fullName evidence="2">Uncharacterized protein</fullName>
    </submittedName>
</protein>
<dbReference type="EMBL" id="CP017558">
    <property type="protein sequence ID" value="AOW06820.1"/>
    <property type="molecule type" value="Genomic_DNA"/>
</dbReference>